<sequence>IHALELEEVAATEDAGVGQSNSHSDAQAIEEDDADVQGEDSDDSPSI</sequence>
<evidence type="ECO:0000256" key="1">
    <source>
        <dbReference type="SAM" id="MobiDB-lite"/>
    </source>
</evidence>
<feature type="compositionally biased region" description="Acidic residues" evidence="1">
    <location>
        <begin position="1"/>
        <end position="11"/>
    </location>
</feature>
<reference evidence="2 3" key="1">
    <citation type="journal article" date="2018" name="Front. Plant Sci.">
        <title>Red Clover (Trifolium pratense) and Zigzag Clover (T. medium) - A Picture of Genomic Similarities and Differences.</title>
        <authorList>
            <person name="Dluhosova J."/>
            <person name="Istvanek J."/>
            <person name="Nedelnik J."/>
            <person name="Repkova J."/>
        </authorList>
    </citation>
    <scope>NUCLEOTIDE SEQUENCE [LARGE SCALE GENOMIC DNA]</scope>
    <source>
        <strain evidence="3">cv. 10/8</strain>
        <tissue evidence="2">Leaf</tissue>
    </source>
</reference>
<proteinExistence type="predicted"/>
<accession>A0A392VYK2</accession>
<dbReference type="Proteomes" id="UP000265520">
    <property type="component" value="Unassembled WGS sequence"/>
</dbReference>
<evidence type="ECO:0000313" key="3">
    <source>
        <dbReference type="Proteomes" id="UP000265520"/>
    </source>
</evidence>
<feature type="region of interest" description="Disordered" evidence="1">
    <location>
        <begin position="1"/>
        <end position="47"/>
    </location>
</feature>
<name>A0A392VYK2_9FABA</name>
<feature type="non-terminal residue" evidence="2">
    <location>
        <position position="1"/>
    </location>
</feature>
<dbReference type="EMBL" id="LXQA011281501">
    <property type="protein sequence ID" value="MCI91755.1"/>
    <property type="molecule type" value="Genomic_DNA"/>
</dbReference>
<dbReference type="AlphaFoldDB" id="A0A392VYK2"/>
<evidence type="ECO:0000313" key="2">
    <source>
        <dbReference type="EMBL" id="MCI91755.1"/>
    </source>
</evidence>
<protein>
    <submittedName>
        <fullName evidence="2">Uncharacterized protein</fullName>
    </submittedName>
</protein>
<keyword evidence="3" id="KW-1185">Reference proteome</keyword>
<organism evidence="2 3">
    <name type="scientific">Trifolium medium</name>
    <dbReference type="NCBI Taxonomy" id="97028"/>
    <lineage>
        <taxon>Eukaryota</taxon>
        <taxon>Viridiplantae</taxon>
        <taxon>Streptophyta</taxon>
        <taxon>Embryophyta</taxon>
        <taxon>Tracheophyta</taxon>
        <taxon>Spermatophyta</taxon>
        <taxon>Magnoliopsida</taxon>
        <taxon>eudicotyledons</taxon>
        <taxon>Gunneridae</taxon>
        <taxon>Pentapetalae</taxon>
        <taxon>rosids</taxon>
        <taxon>fabids</taxon>
        <taxon>Fabales</taxon>
        <taxon>Fabaceae</taxon>
        <taxon>Papilionoideae</taxon>
        <taxon>50 kb inversion clade</taxon>
        <taxon>NPAAA clade</taxon>
        <taxon>Hologalegina</taxon>
        <taxon>IRL clade</taxon>
        <taxon>Trifolieae</taxon>
        <taxon>Trifolium</taxon>
    </lineage>
</organism>
<comment type="caution">
    <text evidence="2">The sequence shown here is derived from an EMBL/GenBank/DDBJ whole genome shotgun (WGS) entry which is preliminary data.</text>
</comment>
<feature type="compositionally biased region" description="Acidic residues" evidence="1">
    <location>
        <begin position="28"/>
        <end position="47"/>
    </location>
</feature>